<feature type="signal peptide" evidence="1">
    <location>
        <begin position="1"/>
        <end position="32"/>
    </location>
</feature>
<keyword evidence="1" id="KW-0732">Signal</keyword>
<protein>
    <recommendedName>
        <fullName evidence="4">Lipoprotein</fullName>
    </recommendedName>
</protein>
<proteinExistence type="predicted"/>
<sequence length="158" mass="16675">MTDLKHHRGMTVRRLAVAVLAAAAAGCSTTVAGTPVAAGGDADTDLVLAYFTALNDAGEQGADSQADFLRRTQHPDFTDRFCDLDDLVVRMAPVASTLRPDPDWKPEKSADAPRGDTYVIAVTVTIRRGTATLGEQIGSQRVVLLGGEAYGFTPCPAE</sequence>
<evidence type="ECO:0000313" key="2">
    <source>
        <dbReference type="EMBL" id="MFC7618201.1"/>
    </source>
</evidence>
<comment type="caution">
    <text evidence="2">The sequence shown here is derived from an EMBL/GenBank/DDBJ whole genome shotgun (WGS) entry which is preliminary data.</text>
</comment>
<gene>
    <name evidence="2" type="ORF">ACFQV2_37250</name>
</gene>
<evidence type="ECO:0000313" key="3">
    <source>
        <dbReference type="Proteomes" id="UP001596512"/>
    </source>
</evidence>
<dbReference type="Proteomes" id="UP001596512">
    <property type="component" value="Unassembled WGS sequence"/>
</dbReference>
<dbReference type="PROSITE" id="PS51257">
    <property type="entry name" value="PROKAR_LIPOPROTEIN"/>
    <property type="match status" value="1"/>
</dbReference>
<dbReference type="EMBL" id="JBHTEY010000004">
    <property type="protein sequence ID" value="MFC7618201.1"/>
    <property type="molecule type" value="Genomic_DNA"/>
</dbReference>
<evidence type="ECO:0008006" key="4">
    <source>
        <dbReference type="Google" id="ProtNLM"/>
    </source>
</evidence>
<reference evidence="3" key="1">
    <citation type="journal article" date="2019" name="Int. J. Syst. Evol. Microbiol.">
        <title>The Global Catalogue of Microorganisms (GCM) 10K type strain sequencing project: providing services to taxonomists for standard genome sequencing and annotation.</title>
        <authorList>
            <consortium name="The Broad Institute Genomics Platform"/>
            <consortium name="The Broad Institute Genome Sequencing Center for Infectious Disease"/>
            <person name="Wu L."/>
            <person name="Ma J."/>
        </authorList>
    </citation>
    <scope>NUCLEOTIDE SEQUENCE [LARGE SCALE GENOMIC DNA]</scope>
    <source>
        <strain evidence="3">JCM 17695</strain>
    </source>
</reference>
<organism evidence="2 3">
    <name type="scientific">Actinokineospora soli</name>
    <dbReference type="NCBI Taxonomy" id="1048753"/>
    <lineage>
        <taxon>Bacteria</taxon>
        <taxon>Bacillati</taxon>
        <taxon>Actinomycetota</taxon>
        <taxon>Actinomycetes</taxon>
        <taxon>Pseudonocardiales</taxon>
        <taxon>Pseudonocardiaceae</taxon>
        <taxon>Actinokineospora</taxon>
    </lineage>
</organism>
<keyword evidence="3" id="KW-1185">Reference proteome</keyword>
<feature type="chain" id="PRO_5046007600" description="Lipoprotein" evidence="1">
    <location>
        <begin position="33"/>
        <end position="158"/>
    </location>
</feature>
<name>A0ABW2TZK6_9PSEU</name>
<evidence type="ECO:0000256" key="1">
    <source>
        <dbReference type="SAM" id="SignalP"/>
    </source>
</evidence>
<accession>A0ABW2TZK6</accession>